<evidence type="ECO:0000256" key="6">
    <source>
        <dbReference type="ARBA" id="ARBA00022679"/>
    </source>
</evidence>
<dbReference type="Proteomes" id="UP000542125">
    <property type="component" value="Unassembled WGS sequence"/>
</dbReference>
<comment type="caution">
    <text evidence="13">The sequence shown here is derived from an EMBL/GenBank/DDBJ whole genome shotgun (WGS) entry which is preliminary data.</text>
</comment>
<comment type="function">
    <text evidence="2 11">Catalyzes the insertion of molybdate into adenylated molybdopterin with the concomitant release of AMP.</text>
</comment>
<dbReference type="Gene3D" id="2.40.340.10">
    <property type="entry name" value="MoeA, C-terminal, domain IV"/>
    <property type="match status" value="1"/>
</dbReference>
<comment type="catalytic activity">
    <reaction evidence="10">
        <text>adenylyl-molybdopterin + molybdate = Mo-molybdopterin + AMP + H(+)</text>
        <dbReference type="Rhea" id="RHEA:35047"/>
        <dbReference type="ChEBI" id="CHEBI:15378"/>
        <dbReference type="ChEBI" id="CHEBI:36264"/>
        <dbReference type="ChEBI" id="CHEBI:62727"/>
        <dbReference type="ChEBI" id="CHEBI:71302"/>
        <dbReference type="ChEBI" id="CHEBI:456215"/>
        <dbReference type="EC" id="2.10.1.1"/>
    </reaction>
</comment>
<evidence type="ECO:0000256" key="2">
    <source>
        <dbReference type="ARBA" id="ARBA00002901"/>
    </source>
</evidence>
<evidence type="ECO:0000256" key="9">
    <source>
        <dbReference type="ARBA" id="ARBA00023150"/>
    </source>
</evidence>
<dbReference type="Gene3D" id="3.90.105.10">
    <property type="entry name" value="Molybdopterin biosynthesis moea protein, domain 2"/>
    <property type="match status" value="1"/>
</dbReference>
<dbReference type="SUPFAM" id="SSF53218">
    <property type="entry name" value="Molybdenum cofactor biosynthesis proteins"/>
    <property type="match status" value="1"/>
</dbReference>
<reference evidence="13 14" key="1">
    <citation type="submission" date="2020-07" db="EMBL/GenBank/DDBJ databases">
        <title>Genomic Encyclopedia of Type Strains, Phase IV (KMG-V): Genome sequencing to study the core and pangenomes of soil and plant-associated prokaryotes.</title>
        <authorList>
            <person name="Whitman W."/>
        </authorList>
    </citation>
    <scope>NUCLEOTIDE SEQUENCE [LARGE SCALE GENOMIC DNA]</scope>
    <source>
        <strain evidence="13 14">SAS40</strain>
    </source>
</reference>
<dbReference type="NCBIfam" id="NF045515">
    <property type="entry name" value="Glp_gephyrin"/>
    <property type="match status" value="1"/>
</dbReference>
<evidence type="ECO:0000259" key="12">
    <source>
        <dbReference type="SMART" id="SM00852"/>
    </source>
</evidence>
<dbReference type="Pfam" id="PF03454">
    <property type="entry name" value="MoeA_C"/>
    <property type="match status" value="1"/>
</dbReference>
<name>A0A7Y9IWR5_9BURK</name>
<dbReference type="CDD" id="cd00887">
    <property type="entry name" value="MoeA"/>
    <property type="match status" value="1"/>
</dbReference>
<dbReference type="InterPro" id="IPR005111">
    <property type="entry name" value="MoeA_C_domain_IV"/>
</dbReference>
<dbReference type="SUPFAM" id="SSF63882">
    <property type="entry name" value="MoeA N-terminal region -like"/>
    <property type="match status" value="1"/>
</dbReference>
<gene>
    <name evidence="13" type="ORF">FHW18_003777</name>
</gene>
<dbReference type="GO" id="GO:0061599">
    <property type="term" value="F:molybdopterin molybdotransferase activity"/>
    <property type="evidence" value="ECO:0007669"/>
    <property type="project" value="UniProtKB-UniRule"/>
</dbReference>
<dbReference type="GO" id="GO:0005829">
    <property type="term" value="C:cytosol"/>
    <property type="evidence" value="ECO:0007669"/>
    <property type="project" value="TreeGrafter"/>
</dbReference>
<keyword evidence="5 11" id="KW-0500">Molybdenum</keyword>
<dbReference type="FunFam" id="3.40.980.10:FF:000004">
    <property type="entry name" value="Molybdopterin molybdenumtransferase"/>
    <property type="match status" value="1"/>
</dbReference>
<keyword evidence="8 11" id="KW-0460">Magnesium</keyword>
<dbReference type="InterPro" id="IPR008284">
    <property type="entry name" value="MoCF_biosynth_CS"/>
</dbReference>
<evidence type="ECO:0000256" key="11">
    <source>
        <dbReference type="RuleBase" id="RU365090"/>
    </source>
</evidence>
<evidence type="ECO:0000256" key="5">
    <source>
        <dbReference type="ARBA" id="ARBA00022505"/>
    </source>
</evidence>
<dbReference type="NCBIfam" id="TIGR00177">
    <property type="entry name" value="molyb_syn"/>
    <property type="match status" value="1"/>
</dbReference>
<dbReference type="InterPro" id="IPR001453">
    <property type="entry name" value="MoaB/Mog_dom"/>
</dbReference>
<dbReference type="Gene3D" id="3.40.980.10">
    <property type="entry name" value="MoaB/Mog-like domain"/>
    <property type="match status" value="1"/>
</dbReference>
<feature type="domain" description="MoaB/Mog" evidence="12">
    <location>
        <begin position="183"/>
        <end position="325"/>
    </location>
</feature>
<protein>
    <recommendedName>
        <fullName evidence="11">Molybdopterin molybdenumtransferase</fullName>
        <ecNumber evidence="11">2.10.1.1</ecNumber>
    </recommendedName>
</protein>
<comment type="pathway">
    <text evidence="3 11">Cofactor biosynthesis; molybdopterin biosynthesis.</text>
</comment>
<comment type="cofactor">
    <cofactor evidence="1 11">
        <name>Mg(2+)</name>
        <dbReference type="ChEBI" id="CHEBI:18420"/>
    </cofactor>
</comment>
<keyword evidence="7 11" id="KW-0479">Metal-binding</keyword>
<evidence type="ECO:0000256" key="10">
    <source>
        <dbReference type="ARBA" id="ARBA00047317"/>
    </source>
</evidence>
<dbReference type="InterPro" id="IPR036688">
    <property type="entry name" value="MoeA_C_domain_IV_sf"/>
</dbReference>
<evidence type="ECO:0000256" key="4">
    <source>
        <dbReference type="ARBA" id="ARBA00010763"/>
    </source>
</evidence>
<organism evidence="13 14">
    <name type="scientific">Pigmentiphaga litoralis</name>
    <dbReference type="NCBI Taxonomy" id="516702"/>
    <lineage>
        <taxon>Bacteria</taxon>
        <taxon>Pseudomonadati</taxon>
        <taxon>Pseudomonadota</taxon>
        <taxon>Betaproteobacteria</taxon>
        <taxon>Burkholderiales</taxon>
        <taxon>Alcaligenaceae</taxon>
        <taxon>Pigmentiphaga</taxon>
    </lineage>
</organism>
<evidence type="ECO:0000256" key="8">
    <source>
        <dbReference type="ARBA" id="ARBA00022842"/>
    </source>
</evidence>
<evidence type="ECO:0000256" key="1">
    <source>
        <dbReference type="ARBA" id="ARBA00001946"/>
    </source>
</evidence>
<dbReference type="SMART" id="SM00852">
    <property type="entry name" value="MoCF_biosynth"/>
    <property type="match status" value="1"/>
</dbReference>
<dbReference type="SUPFAM" id="SSF63867">
    <property type="entry name" value="MoeA C-terminal domain-like"/>
    <property type="match status" value="1"/>
</dbReference>
<dbReference type="GO" id="GO:0046872">
    <property type="term" value="F:metal ion binding"/>
    <property type="evidence" value="ECO:0007669"/>
    <property type="project" value="UniProtKB-UniRule"/>
</dbReference>
<dbReference type="UniPathway" id="UPA00344"/>
<dbReference type="EC" id="2.10.1.1" evidence="11"/>
<dbReference type="InterPro" id="IPR036425">
    <property type="entry name" value="MoaB/Mog-like_dom_sf"/>
</dbReference>
<dbReference type="PANTHER" id="PTHR10192:SF5">
    <property type="entry name" value="GEPHYRIN"/>
    <property type="match status" value="1"/>
</dbReference>
<keyword evidence="6 11" id="KW-0808">Transferase</keyword>
<evidence type="ECO:0000256" key="7">
    <source>
        <dbReference type="ARBA" id="ARBA00022723"/>
    </source>
</evidence>
<dbReference type="InterPro" id="IPR005110">
    <property type="entry name" value="MoeA_linker/N"/>
</dbReference>
<dbReference type="InterPro" id="IPR038987">
    <property type="entry name" value="MoeA-like"/>
</dbReference>
<dbReference type="GO" id="GO:0006777">
    <property type="term" value="P:Mo-molybdopterin cofactor biosynthetic process"/>
    <property type="evidence" value="ECO:0007669"/>
    <property type="project" value="UniProtKB-UniRule"/>
</dbReference>
<keyword evidence="14" id="KW-1185">Reference proteome</keyword>
<dbReference type="InterPro" id="IPR036135">
    <property type="entry name" value="MoeA_linker/N_sf"/>
</dbReference>
<accession>A0A7Y9IWR5</accession>
<dbReference type="Pfam" id="PF03453">
    <property type="entry name" value="MoeA_N"/>
    <property type="match status" value="1"/>
</dbReference>
<dbReference type="Pfam" id="PF00994">
    <property type="entry name" value="MoCF_biosynth"/>
    <property type="match status" value="1"/>
</dbReference>
<sequence length="410" mass="43509">MKPVAPPLLTMDEALDRLLARATPPTDATQDVDLMDATGRVLAADITSTINVPSVDNSSMDGYAVRTADAAALAQGLPVSQRIPAGSVPTPLAPDSVARIFTGAEVPAGADAIIMQEQAVVDGDRVRFTATPAVGEWVRTIGCDIEAGSRILTAGMRLRPQDVALAASVGVATLTVRPRLRVATFFTGDELAMPGEPLAPGKIYNSNRYLLRGLLQALPVEHVDLGIVPDTLEATRDTLRRAAADNDLVITTGGVSVGEEDHVKPAVEAEGHLDLWNLAIKPGKPLAFGGVRRSDASEAAFIGLPGNPVSSLVTFAFFVRPLLLRLAGVADVTPVRVPMRADFVWHKGDRRREFLRVRRNAQGGLDLFPNQLSNVLTSTVWGDGVIDNPPGQTIAQGDTVQFISFADLLT</sequence>
<proteinExistence type="inferred from homology"/>
<comment type="similarity">
    <text evidence="4 11">Belongs to the MoeA family.</text>
</comment>
<dbReference type="PANTHER" id="PTHR10192">
    <property type="entry name" value="MOLYBDOPTERIN BIOSYNTHESIS PROTEIN"/>
    <property type="match status" value="1"/>
</dbReference>
<keyword evidence="9 11" id="KW-0501">Molybdenum cofactor biosynthesis</keyword>
<evidence type="ECO:0000256" key="3">
    <source>
        <dbReference type="ARBA" id="ARBA00005046"/>
    </source>
</evidence>
<evidence type="ECO:0000313" key="14">
    <source>
        <dbReference type="Proteomes" id="UP000542125"/>
    </source>
</evidence>
<evidence type="ECO:0000313" key="13">
    <source>
        <dbReference type="EMBL" id="NYE84506.1"/>
    </source>
</evidence>
<dbReference type="EMBL" id="JACBYR010000001">
    <property type="protein sequence ID" value="NYE84506.1"/>
    <property type="molecule type" value="Genomic_DNA"/>
</dbReference>
<dbReference type="Gene3D" id="2.170.190.11">
    <property type="entry name" value="Molybdopterin biosynthesis moea protein, domain 3"/>
    <property type="match status" value="1"/>
</dbReference>
<dbReference type="AlphaFoldDB" id="A0A7Y9IWR5"/>
<dbReference type="PROSITE" id="PS01079">
    <property type="entry name" value="MOCF_BIOSYNTHESIS_2"/>
    <property type="match status" value="1"/>
</dbReference>